<comment type="subunit">
    <text evidence="5">Homodimer.</text>
</comment>
<dbReference type="Proteomes" id="UP000503482">
    <property type="component" value="Chromosome"/>
</dbReference>
<dbReference type="GO" id="GO:0009228">
    <property type="term" value="P:thiamine biosynthetic process"/>
    <property type="evidence" value="ECO:0007669"/>
    <property type="project" value="UniProtKB-KW"/>
</dbReference>
<keyword evidence="8" id="KW-0479">Metal-binding</keyword>
<evidence type="ECO:0000313" key="16">
    <source>
        <dbReference type="EMBL" id="QKF67859.1"/>
    </source>
</evidence>
<evidence type="ECO:0000256" key="7">
    <source>
        <dbReference type="ARBA" id="ARBA00022679"/>
    </source>
</evidence>
<evidence type="ECO:0000256" key="8">
    <source>
        <dbReference type="ARBA" id="ARBA00022723"/>
    </source>
</evidence>
<evidence type="ECO:0000256" key="1">
    <source>
        <dbReference type="ARBA" id="ARBA00000085"/>
    </source>
</evidence>
<dbReference type="Pfam" id="PF13426">
    <property type="entry name" value="PAS_9"/>
    <property type="match status" value="1"/>
</dbReference>
<dbReference type="GO" id="GO:0000155">
    <property type="term" value="F:phosphorelay sensor kinase activity"/>
    <property type="evidence" value="ECO:0007669"/>
    <property type="project" value="InterPro"/>
</dbReference>
<evidence type="ECO:0000256" key="13">
    <source>
        <dbReference type="ARBA" id="ARBA00048179"/>
    </source>
</evidence>
<dbReference type="SMART" id="SM00387">
    <property type="entry name" value="HATPase_c"/>
    <property type="match status" value="1"/>
</dbReference>
<evidence type="ECO:0000256" key="14">
    <source>
        <dbReference type="SAM" id="Phobius"/>
    </source>
</evidence>
<dbReference type="Gene3D" id="1.10.287.130">
    <property type="match status" value="1"/>
</dbReference>
<dbReference type="InterPro" id="IPR000014">
    <property type="entry name" value="PAS"/>
</dbReference>
<feature type="transmembrane region" description="Helical" evidence="14">
    <location>
        <begin position="554"/>
        <end position="576"/>
    </location>
</feature>
<evidence type="ECO:0000256" key="6">
    <source>
        <dbReference type="ARBA" id="ARBA00012438"/>
    </source>
</evidence>
<comment type="catalytic activity">
    <reaction evidence="1">
        <text>ATP + protein L-histidine = ADP + protein N-phospho-L-histidine.</text>
        <dbReference type="EC" id="2.7.13.3"/>
    </reaction>
</comment>
<keyword evidence="9" id="KW-0663">Pyridoxal phosphate</keyword>
<dbReference type="InterPro" id="IPR004358">
    <property type="entry name" value="Sig_transdc_His_kin-like_C"/>
</dbReference>
<gene>
    <name evidence="16" type="ORF">AVENP_2333</name>
</gene>
<dbReference type="InterPro" id="IPR035965">
    <property type="entry name" value="PAS-like_dom_sf"/>
</dbReference>
<dbReference type="SUPFAM" id="SSF53850">
    <property type="entry name" value="Periplasmic binding protein-like II"/>
    <property type="match status" value="2"/>
</dbReference>
<dbReference type="Gene3D" id="3.30.565.10">
    <property type="entry name" value="Histidine kinase-like ATPase, C-terminal domain"/>
    <property type="match status" value="1"/>
</dbReference>
<keyword evidence="7" id="KW-0808">Transferase</keyword>
<evidence type="ECO:0000313" key="17">
    <source>
        <dbReference type="Proteomes" id="UP000503482"/>
    </source>
</evidence>
<dbReference type="SUPFAM" id="SSF55874">
    <property type="entry name" value="ATPase domain of HSP90 chaperone/DNA topoisomerase II/histidine kinase"/>
    <property type="match status" value="1"/>
</dbReference>
<evidence type="ECO:0000256" key="12">
    <source>
        <dbReference type="ARBA" id="ARBA00033171"/>
    </source>
</evidence>
<evidence type="ECO:0000256" key="5">
    <source>
        <dbReference type="ARBA" id="ARBA00011738"/>
    </source>
</evidence>
<evidence type="ECO:0000256" key="9">
    <source>
        <dbReference type="ARBA" id="ARBA00022898"/>
    </source>
</evidence>
<dbReference type="Gene3D" id="3.40.190.10">
    <property type="entry name" value="Periplasmic binding protein-like II"/>
    <property type="match status" value="4"/>
</dbReference>
<dbReference type="InterPro" id="IPR027939">
    <property type="entry name" value="NMT1/THI5"/>
</dbReference>
<dbReference type="AlphaFoldDB" id="A0AAE7B9L1"/>
<reference evidence="16 17" key="1">
    <citation type="submission" date="2020-05" db="EMBL/GenBank/DDBJ databases">
        <title>Complete genome sequencing of Campylobacter and Arcobacter type strains.</title>
        <authorList>
            <person name="Miller W.G."/>
            <person name="Yee E."/>
        </authorList>
    </citation>
    <scope>NUCLEOTIDE SEQUENCE [LARGE SCALE GENOMIC DNA]</scope>
    <source>
        <strain evidence="16 17">LMG 26156</strain>
    </source>
</reference>
<dbReference type="InterPro" id="IPR036890">
    <property type="entry name" value="HATPase_C_sf"/>
</dbReference>
<proteinExistence type="inferred from homology"/>
<dbReference type="SMART" id="SM00062">
    <property type="entry name" value="PBPb"/>
    <property type="match status" value="1"/>
</dbReference>
<keyword evidence="10" id="KW-0784">Thiamine biosynthesis</keyword>
<evidence type="ECO:0000259" key="15">
    <source>
        <dbReference type="PROSITE" id="PS50109"/>
    </source>
</evidence>
<keyword evidence="14" id="KW-1133">Transmembrane helix</keyword>
<dbReference type="Pfam" id="PF02518">
    <property type="entry name" value="HATPase_c"/>
    <property type="match status" value="1"/>
</dbReference>
<evidence type="ECO:0000256" key="2">
    <source>
        <dbReference type="ARBA" id="ARBA00003469"/>
    </source>
</evidence>
<dbReference type="PRINTS" id="PR00344">
    <property type="entry name" value="BCTRLSENSOR"/>
</dbReference>
<dbReference type="InterPro" id="IPR001638">
    <property type="entry name" value="Solute-binding_3/MltF_N"/>
</dbReference>
<keyword evidence="17" id="KW-1185">Reference proteome</keyword>
<feature type="domain" description="Histidine kinase" evidence="15">
    <location>
        <begin position="733"/>
        <end position="948"/>
    </location>
</feature>
<keyword evidence="14" id="KW-0472">Membrane</keyword>
<evidence type="ECO:0000256" key="11">
    <source>
        <dbReference type="ARBA" id="ARBA00023004"/>
    </source>
</evidence>
<comment type="pathway">
    <text evidence="3">Cofactor biosynthesis; thiamine diphosphate biosynthesis.</text>
</comment>
<dbReference type="PANTHER" id="PTHR31528">
    <property type="entry name" value="4-AMINO-5-HYDROXYMETHYL-2-METHYLPYRIMIDINE PHOSPHATE SYNTHASE THI11-RELATED"/>
    <property type="match status" value="1"/>
</dbReference>
<dbReference type="Gene3D" id="3.30.450.20">
    <property type="entry name" value="PAS domain"/>
    <property type="match status" value="1"/>
</dbReference>
<dbReference type="GO" id="GO:0046872">
    <property type="term" value="F:metal ion binding"/>
    <property type="evidence" value="ECO:0007669"/>
    <property type="project" value="UniProtKB-KW"/>
</dbReference>
<dbReference type="KEGG" id="avp:AVENP_2333"/>
<dbReference type="InterPro" id="IPR015168">
    <property type="entry name" value="SsuA/THI5"/>
</dbReference>
<name>A0AAE7B9L1_9BACT</name>
<keyword evidence="11" id="KW-0408">Iron</keyword>
<dbReference type="PANTHER" id="PTHR31528:SF1">
    <property type="entry name" value="4-AMINO-5-HYDROXYMETHYL-2-METHYLPYRIMIDINE PHOSPHATE SYNTHASE THI11-RELATED"/>
    <property type="match status" value="1"/>
</dbReference>
<dbReference type="Pfam" id="PF00497">
    <property type="entry name" value="SBP_bac_3"/>
    <property type="match status" value="1"/>
</dbReference>
<organism evidence="16 17">
    <name type="scientific">Arcobacter venerupis</name>
    <dbReference type="NCBI Taxonomy" id="1054033"/>
    <lineage>
        <taxon>Bacteria</taxon>
        <taxon>Pseudomonadati</taxon>
        <taxon>Campylobacterota</taxon>
        <taxon>Epsilonproteobacteria</taxon>
        <taxon>Campylobacterales</taxon>
        <taxon>Arcobacteraceae</taxon>
        <taxon>Arcobacter</taxon>
    </lineage>
</organism>
<comment type="similarity">
    <text evidence="4">Belongs to the NMT1/THI5 family.</text>
</comment>
<evidence type="ECO:0000256" key="4">
    <source>
        <dbReference type="ARBA" id="ARBA00009406"/>
    </source>
</evidence>
<dbReference type="EMBL" id="CP053840">
    <property type="protein sequence ID" value="QKF67859.1"/>
    <property type="molecule type" value="Genomic_DNA"/>
</dbReference>
<dbReference type="EC" id="2.7.13.3" evidence="6"/>
<dbReference type="InterPro" id="IPR036097">
    <property type="entry name" value="HisK_dim/P_sf"/>
</dbReference>
<keyword evidence="16" id="KW-0418">Kinase</keyword>
<accession>A0AAE7B9L1</accession>
<protein>
    <recommendedName>
        <fullName evidence="6">histidine kinase</fullName>
        <ecNumber evidence="6">2.7.13.3</ecNumber>
    </recommendedName>
    <alternativeName>
        <fullName evidence="12">Thiamine pyrimidine synthase</fullName>
    </alternativeName>
</protein>
<dbReference type="NCBIfam" id="TIGR00229">
    <property type="entry name" value="sensory_box"/>
    <property type="match status" value="1"/>
</dbReference>
<dbReference type="PROSITE" id="PS50109">
    <property type="entry name" value="HIS_KIN"/>
    <property type="match status" value="1"/>
</dbReference>
<dbReference type="SUPFAM" id="SSF55785">
    <property type="entry name" value="PYP-like sensor domain (PAS domain)"/>
    <property type="match status" value="1"/>
</dbReference>
<sequence length="951" mass="110700">MKYLLFIFIITNFLYSDNLNQISIQLKWKNQFQFAGFYMAKELGYYKEVGLDLQIKEFEKNINIQNEILTNKSNFGIDDSSLIYHKLNGADVIALFPVFQSSPITLITQKEFTTLDSLENRYIEFSINELENISIKAILASHEIKVHQTSHSFDVDKFISKKSDGMVGYISNQQFYLDEKNIKYNVFNPREFGFDFYGDMVFTSNEFAKNNPKIVSDFMNASKKGWEYAFSHIPETIDLIIQKYNTQNKSKESLLYEANSLKELSGYGKNFGEFKEERMTEIKNLIALLFPQKYKDLSLDNFIWDEKKELKNYYLANYLKNNNTVNVCLLDNLFPIDGVDNGKLTGISGDILNKIAIEYNLILKPVQSKNIENHFENVLNGKCDIVTIVVENSNKQYKVINRSNYYLESNLVIVTKIDKPFMEDNHFLEDKKLLTKYTVFEKYLLDLYPNIDVTVDNSVESAMKKLNNGEIDGYIVDNITIDRIIQKYGYGKFKISGVLGREKPIRGSFGVINTKPELLNIINLGINNIDKNEIEQIKEKWKVTKYNTIVDNSLIWRVVTIFIIILIFILAFVIILKRHNQDLNEWLNSTIEGIGIFKDGKLIKANKQFLSIFEYENFDEIYEKTHFSFVQENHHSKLKEKLVTTQEPYEITLVKKDGTTFDALVKGHQIEGTNLRISTIIDISELKNTQRKLKKLNITLEQKVQEEIEKNEKHQTIMFQQSKLAEMGLILNMIAHQWRQPLNNVSLVVNTMIIKYKKGHLTNEIFDKLKTDFQKQITYLSNTIDDFQDFFKPKKEKESFKIRDLINTTYSLIKPIFDKYKIEFDINIDSEMSYFGYKNELAQVILNILTNSKDAFIEKDIKNKFIKISSSLNDEYLIIIIEDNAKGVNELFLEKIFEPYFSTKSSKVGTGIGLYMSKIIITEHFKGEITANNKNDGLQIIIKLPININNL</sequence>
<dbReference type="InterPro" id="IPR005467">
    <property type="entry name" value="His_kinase_dom"/>
</dbReference>
<comment type="catalytic activity">
    <reaction evidence="13">
        <text>N(6)-(pyridoxal phosphate)-L-lysyl-[4-amino-5-hydroxymethyl-2-methylpyrimidine phosphate synthase] + L-histidyl-[4-amino-5-hydroxymethyl-2-methylpyrimidine phosphate synthase] + 2 Fe(3+) + 4 H2O = L-lysyl-[4-amino-5-hydroxymethyl-2-methylpyrimidine phosphate synthase] + (2S)-2-amino-5-hydroxy-4-oxopentanoyl-[4-amino-5-hydroxymethyl-2-methylpyrimidine phosphate synthase] + 4-amino-2-methyl-5-(phosphooxymethyl)pyrimidine + 3-oxopropanoate + 2 Fe(2+) + 2 H(+)</text>
        <dbReference type="Rhea" id="RHEA:65756"/>
        <dbReference type="Rhea" id="RHEA-COMP:16892"/>
        <dbReference type="Rhea" id="RHEA-COMP:16893"/>
        <dbReference type="Rhea" id="RHEA-COMP:16894"/>
        <dbReference type="Rhea" id="RHEA-COMP:16895"/>
        <dbReference type="ChEBI" id="CHEBI:15377"/>
        <dbReference type="ChEBI" id="CHEBI:15378"/>
        <dbReference type="ChEBI" id="CHEBI:29033"/>
        <dbReference type="ChEBI" id="CHEBI:29034"/>
        <dbReference type="ChEBI" id="CHEBI:29969"/>
        <dbReference type="ChEBI" id="CHEBI:29979"/>
        <dbReference type="ChEBI" id="CHEBI:33190"/>
        <dbReference type="ChEBI" id="CHEBI:58354"/>
        <dbReference type="ChEBI" id="CHEBI:143915"/>
        <dbReference type="ChEBI" id="CHEBI:157692"/>
    </reaction>
    <physiologicalReaction direction="left-to-right" evidence="13">
        <dbReference type="Rhea" id="RHEA:65757"/>
    </physiologicalReaction>
</comment>
<comment type="function">
    <text evidence="2">Responsible for the formation of the pyrimidine heterocycle in the thiamine biosynthesis pathway. Catalyzes the formation of hydroxymethylpyrimidine phosphate (HMP-P) from histidine and pyridoxal phosphate (PLP). The protein uses PLP and the active site histidine to form HMP-P, generating an inactive enzyme. The enzyme can only undergo a single turnover, which suggests it is a suicide enzyme.</text>
</comment>
<dbReference type="SUPFAM" id="SSF47384">
    <property type="entry name" value="Homodimeric domain of signal transducing histidine kinase"/>
    <property type="match status" value="1"/>
</dbReference>
<evidence type="ECO:0000256" key="10">
    <source>
        <dbReference type="ARBA" id="ARBA00022977"/>
    </source>
</evidence>
<keyword evidence="14" id="KW-0812">Transmembrane</keyword>
<dbReference type="RefSeq" id="WP_128359076.1">
    <property type="nucleotide sequence ID" value="NZ_CP053840.1"/>
</dbReference>
<dbReference type="Pfam" id="PF09084">
    <property type="entry name" value="NMT1"/>
    <property type="match status" value="1"/>
</dbReference>
<dbReference type="InterPro" id="IPR003594">
    <property type="entry name" value="HATPase_dom"/>
</dbReference>
<evidence type="ECO:0000256" key="3">
    <source>
        <dbReference type="ARBA" id="ARBA00004948"/>
    </source>
</evidence>